<name>A0A1H3CM17_9FLAO</name>
<keyword evidence="2" id="KW-1185">Reference proteome</keyword>
<dbReference type="AlphaFoldDB" id="A0A1H3CM17"/>
<dbReference type="STRING" id="762486.SAMN05444411_106203"/>
<reference evidence="1 2" key="1">
    <citation type="submission" date="2016-10" db="EMBL/GenBank/DDBJ databases">
        <authorList>
            <person name="de Groot N.N."/>
        </authorList>
    </citation>
    <scope>NUCLEOTIDE SEQUENCE [LARGE SCALE GENOMIC DNA]</scope>
    <source>
        <strain evidence="1 2">DSM 24956</strain>
    </source>
</reference>
<accession>A0A1H3CM17</accession>
<evidence type="ECO:0000313" key="2">
    <source>
        <dbReference type="Proteomes" id="UP000199595"/>
    </source>
</evidence>
<protein>
    <recommendedName>
        <fullName evidence="3">Uracil DNA glycosylase superfamily protein</fullName>
    </recommendedName>
</protein>
<dbReference type="Proteomes" id="UP000199595">
    <property type="component" value="Unassembled WGS sequence"/>
</dbReference>
<evidence type="ECO:0000313" key="1">
    <source>
        <dbReference type="EMBL" id="SDX55203.1"/>
    </source>
</evidence>
<dbReference type="RefSeq" id="WP_090123909.1">
    <property type="nucleotide sequence ID" value="NZ_FNNJ01000006.1"/>
</dbReference>
<dbReference type="EMBL" id="FNNJ01000006">
    <property type="protein sequence ID" value="SDX55203.1"/>
    <property type="molecule type" value="Genomic_DNA"/>
</dbReference>
<evidence type="ECO:0008006" key="3">
    <source>
        <dbReference type="Google" id="ProtNLM"/>
    </source>
</evidence>
<sequence length="236" mass="27752">MNKINLEENYKEKVLSIWEKHKNIPELNEGGFEYRKSPILPKYILKKSILFIGINPSFTQKSSIEEKNQQIEFYDVFENNEKDITYFEKFKDVAGYCDNSKWTHLDLFFLRETNQKIIEKLSYKSIEFLQDQLDITFEIIEKSEPLIIIVANSLASEFFGKKKSKHHKFDKIWKGFNLDFNKDFNSKIGTYEINIGGNKVPILFSGMLSGQRALDIGSLERLKWQVKAILKKDSKQ</sequence>
<dbReference type="OrthoDB" id="950327at2"/>
<gene>
    <name evidence="1" type="ORF">SAMN05444411_106203</name>
</gene>
<organism evidence="1 2">
    <name type="scientific">Lutibacter oricola</name>
    <dbReference type="NCBI Taxonomy" id="762486"/>
    <lineage>
        <taxon>Bacteria</taxon>
        <taxon>Pseudomonadati</taxon>
        <taxon>Bacteroidota</taxon>
        <taxon>Flavobacteriia</taxon>
        <taxon>Flavobacteriales</taxon>
        <taxon>Flavobacteriaceae</taxon>
        <taxon>Lutibacter</taxon>
    </lineage>
</organism>
<proteinExistence type="predicted"/>